<proteinExistence type="predicted"/>
<dbReference type="EMBL" id="FN543104">
    <property type="protein sequence ID" value="CBA28109.1"/>
    <property type="molecule type" value="Genomic_DNA"/>
</dbReference>
<dbReference type="Pfam" id="PF26002">
    <property type="entry name" value="Beta-barrel_AprE"/>
    <property type="match status" value="1"/>
</dbReference>
<evidence type="ECO:0000313" key="8">
    <source>
        <dbReference type="EMBL" id="CBA28109.1"/>
    </source>
</evidence>
<dbReference type="InterPro" id="IPR058982">
    <property type="entry name" value="Beta-barrel_AprE"/>
</dbReference>
<dbReference type="InterPro" id="IPR058647">
    <property type="entry name" value="BSH_CzcB-like"/>
</dbReference>
<feature type="transmembrane region" description="Helical" evidence="5">
    <location>
        <begin position="12"/>
        <end position="34"/>
    </location>
</feature>
<protein>
    <recommendedName>
        <fullName evidence="9">Membrane fusion protein (MFP) family protein</fullName>
    </recommendedName>
</protein>
<keyword evidence="4 5" id="KW-0472">Membrane</keyword>
<sequence length="389" mass="43388">MKSSKIKSNFLFPRLGVGSFLLIGVVSFVVWANYFHIDQLVRAQGQVIVKDRTQVIQVADGGVLRDLRVSEGEIVHKGQVLAMLESERAHAGADEVENRLAGLSISKARADAEASDALPAWGKYQKTHPHLVAVQRELYLQNRAAVAKEVSALTEHHKLALEEYQVNERLFQSGDISRVELMRAKRMTIEAEQKINAIWDKYRTDARREIAKIQEEITSQQSRLQERQSVLDHTTLESPVDGIVKSLRISTLGGVLRQGDELMQISPTNSQILVEAKVSPADIGLIELGQPVILKFDAFDYSIYGSWKGELTYISPDTLTEQGPDGRPNTFYRVQVNIAEHENKGSKVDYGHIKPGMTVSLDILCSQRSVLFYIAKPIVKAFSGALGQR</sequence>
<dbReference type="GO" id="GO:0016020">
    <property type="term" value="C:membrane"/>
    <property type="evidence" value="ECO:0007669"/>
    <property type="project" value="UniProtKB-SubCell"/>
</dbReference>
<evidence type="ECO:0000259" key="7">
    <source>
        <dbReference type="Pfam" id="PF26002"/>
    </source>
</evidence>
<dbReference type="AlphaFoldDB" id="C9Y8W3"/>
<feature type="domain" description="CzcB-like barrel-sandwich hybrid" evidence="6">
    <location>
        <begin position="53"/>
        <end position="266"/>
    </location>
</feature>
<organism evidence="8">
    <name type="scientific">Curvibacter symbiont subsp. Hydra magnipapillata</name>
    <dbReference type="NCBI Taxonomy" id="667019"/>
    <lineage>
        <taxon>Bacteria</taxon>
        <taxon>Pseudomonadati</taxon>
        <taxon>Pseudomonadota</taxon>
        <taxon>Betaproteobacteria</taxon>
        <taxon>Burkholderiales</taxon>
        <taxon>Comamonadaceae</taxon>
        <taxon>Curvibacter</taxon>
    </lineage>
</organism>
<name>C9Y8W3_CURXX</name>
<gene>
    <name evidence="8" type="ORF">Csp_A05640</name>
</gene>
<reference evidence="8" key="1">
    <citation type="journal article" date="2010" name="Nature">
        <title>The dynamic genome of Hydra.</title>
        <authorList>
            <person name="Chapman J.A."/>
            <person name="Kirkness E.F."/>
            <person name="Simakov O."/>
            <person name="Hampson S.E."/>
            <person name="Mitros T."/>
            <person name="Weinmaier T."/>
            <person name="Rattei T."/>
            <person name="Balasubramanian P.G."/>
            <person name="Borman J."/>
            <person name="Busam D."/>
            <person name="Disbennett K."/>
            <person name="Pfannkoch C."/>
            <person name="Sumin N."/>
            <person name="Sutton G."/>
            <person name="Viswanathan L."/>
            <person name="Walenz B."/>
            <person name="Goodstein D.M."/>
            <person name="Hellsten U."/>
            <person name="Kawashima T."/>
            <person name="Prochnik S.E."/>
            <person name="Putnam N.H."/>
            <person name="Shu S."/>
            <person name="Blumberg B."/>
            <person name="Dana C.E."/>
            <person name="Gee L."/>
            <person name="Kibler D.F."/>
            <person name="Law L."/>
            <person name="Lindgens D."/>
            <person name="Martinez D.E."/>
            <person name="Peng J."/>
            <person name="Wigge P.A."/>
            <person name="Bertulat B."/>
            <person name="Guder C."/>
            <person name="Nakamura Y."/>
            <person name="Ozbek S."/>
            <person name="Watanabe H."/>
            <person name="Khalturin K."/>
            <person name="Hemmrich G."/>
            <person name="Franke A."/>
            <person name="Augustin R."/>
            <person name="Fraune S."/>
            <person name="Hayakawa E."/>
            <person name="Hayakawa S."/>
            <person name="Hirose M."/>
            <person name="Hwang J."/>
            <person name="Ikeo K."/>
            <person name="Nishimiya-Fujisawa C."/>
            <person name="Ogura A."/>
            <person name="Takahashi T."/>
            <person name="Steinmetz P.R."/>
            <person name="Zhang X."/>
            <person name="Aufschnaiter R."/>
            <person name="Eder M.K."/>
            <person name="Gorny A.K."/>
            <person name="Salvenmoser W."/>
            <person name="Heimberg A.M."/>
            <person name="Wheeler B.M."/>
            <person name="Peterson K.J."/>
            <person name="Boettger A."/>
            <person name="Tischler P."/>
            <person name="Wolf A."/>
            <person name="Gojobori T."/>
            <person name="Remington K.A."/>
            <person name="Strausberg R.L."/>
            <person name="Venter J."/>
            <person name="Technau U."/>
            <person name="Hobmayer B."/>
            <person name="Bosch T.C."/>
            <person name="Holstein T.W."/>
            <person name="Fujisawa T."/>
            <person name="Bode H.R."/>
            <person name="David C.N."/>
            <person name="Rokhsar D.S."/>
            <person name="Steele R.E."/>
        </authorList>
    </citation>
    <scope>NUCLEOTIDE SEQUENCE</scope>
</reference>
<comment type="subcellular location">
    <subcellularLocation>
        <location evidence="1">Membrane</location>
        <topology evidence="1">Single-pass membrane protein</topology>
    </subcellularLocation>
</comment>
<feature type="domain" description="AprE-like beta-barrel" evidence="7">
    <location>
        <begin position="273"/>
        <end position="363"/>
    </location>
</feature>
<evidence type="ECO:0000256" key="5">
    <source>
        <dbReference type="SAM" id="Phobius"/>
    </source>
</evidence>
<keyword evidence="3 5" id="KW-1133">Transmembrane helix</keyword>
<evidence type="ECO:0000256" key="4">
    <source>
        <dbReference type="ARBA" id="ARBA00023136"/>
    </source>
</evidence>
<evidence type="ECO:0000256" key="2">
    <source>
        <dbReference type="ARBA" id="ARBA00022692"/>
    </source>
</evidence>
<evidence type="ECO:0008006" key="9">
    <source>
        <dbReference type="Google" id="ProtNLM"/>
    </source>
</evidence>
<keyword evidence="2 5" id="KW-0812">Transmembrane</keyword>
<dbReference type="Pfam" id="PF25973">
    <property type="entry name" value="BSH_CzcB"/>
    <property type="match status" value="1"/>
</dbReference>
<dbReference type="PANTHER" id="PTHR30386:SF26">
    <property type="entry name" value="TRANSPORT PROTEIN COMB"/>
    <property type="match status" value="1"/>
</dbReference>
<dbReference type="Gene3D" id="2.40.30.170">
    <property type="match status" value="1"/>
</dbReference>
<accession>C9Y8W3</accession>
<dbReference type="InterPro" id="IPR050739">
    <property type="entry name" value="MFP"/>
</dbReference>
<evidence type="ECO:0000259" key="6">
    <source>
        <dbReference type="Pfam" id="PF25973"/>
    </source>
</evidence>
<evidence type="ECO:0000256" key="3">
    <source>
        <dbReference type="ARBA" id="ARBA00022989"/>
    </source>
</evidence>
<dbReference type="PANTHER" id="PTHR30386">
    <property type="entry name" value="MEMBRANE FUSION SUBUNIT OF EMRAB-TOLC MULTIDRUG EFFLUX PUMP"/>
    <property type="match status" value="1"/>
</dbReference>
<dbReference type="PRINTS" id="PR01490">
    <property type="entry name" value="RTXTOXIND"/>
</dbReference>
<evidence type="ECO:0000256" key="1">
    <source>
        <dbReference type="ARBA" id="ARBA00004167"/>
    </source>
</evidence>